<dbReference type="Gene3D" id="3.40.50.2000">
    <property type="entry name" value="Glycogen Phosphorylase B"/>
    <property type="match status" value="2"/>
</dbReference>
<evidence type="ECO:0000259" key="1">
    <source>
        <dbReference type="Pfam" id="PF13439"/>
    </source>
</evidence>
<keyword evidence="3" id="KW-1185">Reference proteome</keyword>
<gene>
    <name evidence="2" type="ORF">HMPREF9432_01609</name>
</gene>
<dbReference type="Proteomes" id="UP000003175">
    <property type="component" value="Unassembled WGS sequence"/>
</dbReference>
<dbReference type="RefSeq" id="WP_006696829.1">
    <property type="nucleotide sequence ID" value="NZ_JH376860.1"/>
</dbReference>
<organism evidence="2 3">
    <name type="scientific">Selenomonas noxia F0398</name>
    <dbReference type="NCBI Taxonomy" id="702437"/>
    <lineage>
        <taxon>Bacteria</taxon>
        <taxon>Bacillati</taxon>
        <taxon>Bacillota</taxon>
        <taxon>Negativicutes</taxon>
        <taxon>Selenomonadales</taxon>
        <taxon>Selenomonadaceae</taxon>
        <taxon>Selenomonas</taxon>
    </lineage>
</organism>
<evidence type="ECO:0000313" key="2">
    <source>
        <dbReference type="EMBL" id="EHG23935.1"/>
    </source>
</evidence>
<feature type="domain" description="Glycosyltransferase subfamily 4-like N-terminal" evidence="1">
    <location>
        <begin position="14"/>
        <end position="218"/>
    </location>
</feature>
<protein>
    <recommendedName>
        <fullName evidence="1">Glycosyltransferase subfamily 4-like N-terminal domain-containing protein</fullName>
    </recommendedName>
</protein>
<accession>A0ABP2MP26</accession>
<dbReference type="SUPFAM" id="SSF53756">
    <property type="entry name" value="UDP-Glycosyltransferase/glycogen phosphorylase"/>
    <property type="match status" value="1"/>
</dbReference>
<evidence type="ECO:0000313" key="3">
    <source>
        <dbReference type="Proteomes" id="UP000003175"/>
    </source>
</evidence>
<reference evidence="2 3" key="1">
    <citation type="submission" date="2011-08" db="EMBL/GenBank/DDBJ databases">
        <title>The Genome Sequence of Selenomonas noxia F0398.</title>
        <authorList>
            <consortium name="The Broad Institute Genome Sequencing Platform"/>
            <person name="Earl A."/>
            <person name="Ward D."/>
            <person name="Feldgarden M."/>
            <person name="Gevers D."/>
            <person name="Izard J."/>
            <person name="Ganesan A."/>
            <person name="Blanton J.M."/>
            <person name="Baranova O.V."/>
            <person name="Tanner A.C."/>
            <person name="Dewhirst F.E."/>
            <person name="Young S.K."/>
            <person name="Zeng Q."/>
            <person name="Gargeya S."/>
            <person name="Fitzgerald M."/>
            <person name="Haas B."/>
            <person name="Abouelleil A."/>
            <person name="Alvarado L."/>
            <person name="Arachchi H.M."/>
            <person name="Berlin A."/>
            <person name="Brown A."/>
            <person name="Chapman S.B."/>
            <person name="Chen Z."/>
            <person name="Dunbar C."/>
            <person name="Freedman E."/>
            <person name="Gearin G."/>
            <person name="Gellesch M."/>
            <person name="Goldberg J."/>
            <person name="Griggs A."/>
            <person name="Gujja S."/>
            <person name="Heiman D."/>
            <person name="Howarth C."/>
            <person name="Larson L."/>
            <person name="Lui A."/>
            <person name="MacDonald P.J.P."/>
            <person name="Montmayeur A."/>
            <person name="Murphy C."/>
            <person name="Neiman D."/>
            <person name="Pearson M."/>
            <person name="Priest M."/>
            <person name="Roberts A."/>
            <person name="Saif S."/>
            <person name="Shea T."/>
            <person name="Shenoy N."/>
            <person name="Sisk P."/>
            <person name="Stolte C."/>
            <person name="Sykes S."/>
            <person name="Wortman J."/>
            <person name="Nusbaum C."/>
            <person name="Birren B."/>
        </authorList>
    </citation>
    <scope>NUCLEOTIDE SEQUENCE [LARGE SCALE GENOMIC DNA]</scope>
    <source>
        <strain evidence="2 3">F0398</strain>
    </source>
</reference>
<name>A0ABP2MP26_9FIRM</name>
<dbReference type="EMBL" id="ADGH01000016">
    <property type="protein sequence ID" value="EHG23935.1"/>
    <property type="molecule type" value="Genomic_DNA"/>
</dbReference>
<dbReference type="Pfam" id="PF13439">
    <property type="entry name" value="Glyco_transf_4"/>
    <property type="match status" value="1"/>
</dbReference>
<comment type="caution">
    <text evidence="2">The sequence shown here is derived from an EMBL/GenBank/DDBJ whole genome shotgun (WGS) entry which is preliminary data.</text>
</comment>
<sequence length="278" mass="31476">MKVIILNDFAYVNGGASQVAIDTAIMLAKRGFDTCLFTAVGPVDERLKCVENLRVVCLGQYDILNDPSRVRAMVQGIWNRTAEERLSQLLMEYDAKTTIIHVHTCQKALSSSCIWRAKHMGFKVVYHMHDYGIACPNLGFYNYRLRRICTEQAMCTGCIFSDCDARHYAHKIWRCIRQFVQNKIVGLPKDLDGYIAVSKFSYNIVKPYLGEKANVRILSTPCQINTCKCITVEKNSVFVFVGRLSSEKNPILLAQCAKKMNVPVLFIGDGAEKEQIKK</sequence>
<dbReference type="InterPro" id="IPR028098">
    <property type="entry name" value="Glyco_trans_4-like_N"/>
</dbReference>
<proteinExistence type="predicted"/>